<name>A0A0C3NKF0_PISTI</name>
<dbReference type="OrthoDB" id="10311497at2759"/>
<gene>
    <name evidence="1" type="ORF">M404DRAFT_1007178</name>
</gene>
<dbReference type="EMBL" id="KN832060">
    <property type="protein sequence ID" value="KIN95803.1"/>
    <property type="molecule type" value="Genomic_DNA"/>
</dbReference>
<organism evidence="1 2">
    <name type="scientific">Pisolithus tinctorius Marx 270</name>
    <dbReference type="NCBI Taxonomy" id="870435"/>
    <lineage>
        <taxon>Eukaryota</taxon>
        <taxon>Fungi</taxon>
        <taxon>Dikarya</taxon>
        <taxon>Basidiomycota</taxon>
        <taxon>Agaricomycotina</taxon>
        <taxon>Agaricomycetes</taxon>
        <taxon>Agaricomycetidae</taxon>
        <taxon>Boletales</taxon>
        <taxon>Sclerodermatineae</taxon>
        <taxon>Pisolithaceae</taxon>
        <taxon>Pisolithus</taxon>
    </lineage>
</organism>
<reference evidence="2" key="2">
    <citation type="submission" date="2015-01" db="EMBL/GenBank/DDBJ databases">
        <title>Evolutionary Origins and Diversification of the Mycorrhizal Mutualists.</title>
        <authorList>
            <consortium name="DOE Joint Genome Institute"/>
            <consortium name="Mycorrhizal Genomics Consortium"/>
            <person name="Kohler A."/>
            <person name="Kuo A."/>
            <person name="Nagy L.G."/>
            <person name="Floudas D."/>
            <person name="Copeland A."/>
            <person name="Barry K.W."/>
            <person name="Cichocki N."/>
            <person name="Veneault-Fourrey C."/>
            <person name="LaButti K."/>
            <person name="Lindquist E.A."/>
            <person name="Lipzen A."/>
            <person name="Lundell T."/>
            <person name="Morin E."/>
            <person name="Murat C."/>
            <person name="Riley R."/>
            <person name="Ohm R."/>
            <person name="Sun H."/>
            <person name="Tunlid A."/>
            <person name="Henrissat B."/>
            <person name="Grigoriev I.V."/>
            <person name="Hibbett D.S."/>
            <person name="Martin F."/>
        </authorList>
    </citation>
    <scope>NUCLEOTIDE SEQUENCE [LARGE SCALE GENOMIC DNA]</scope>
    <source>
        <strain evidence="2">Marx 270</strain>
    </source>
</reference>
<dbReference type="InParanoid" id="A0A0C3NKF0"/>
<protein>
    <submittedName>
        <fullName evidence="1">Uncharacterized protein</fullName>
    </submittedName>
</protein>
<proteinExistence type="predicted"/>
<accession>A0A0C3NKF0</accession>
<dbReference type="HOGENOM" id="CLU_1587176_0_0_1"/>
<evidence type="ECO:0000313" key="1">
    <source>
        <dbReference type="EMBL" id="KIN95803.1"/>
    </source>
</evidence>
<sequence length="168" mass="19028">MKTQPVSEGSVVTARRNALSVQSLVKLTGVRNIFPKSPDKWTQDDVQSISKTLGIQLLKHICTSLPDTSEDNHSRRSGQVSHVDNDTVNVHSLVQEIEALQAKLHATHDEDEQRALEEDITGKILWFYFRGICSEVDQRFAKDAREIAGIIKRTPRIEPNDDMAHFQR</sequence>
<reference evidence="1 2" key="1">
    <citation type="submission" date="2014-04" db="EMBL/GenBank/DDBJ databases">
        <authorList>
            <consortium name="DOE Joint Genome Institute"/>
            <person name="Kuo A."/>
            <person name="Kohler A."/>
            <person name="Costa M.D."/>
            <person name="Nagy L.G."/>
            <person name="Floudas D."/>
            <person name="Copeland A."/>
            <person name="Barry K.W."/>
            <person name="Cichocki N."/>
            <person name="Veneault-Fourrey C."/>
            <person name="LaButti K."/>
            <person name="Lindquist E.A."/>
            <person name="Lipzen A."/>
            <person name="Lundell T."/>
            <person name="Morin E."/>
            <person name="Murat C."/>
            <person name="Sun H."/>
            <person name="Tunlid A."/>
            <person name="Henrissat B."/>
            <person name="Grigoriev I.V."/>
            <person name="Hibbett D.S."/>
            <person name="Martin F."/>
            <person name="Nordberg H.P."/>
            <person name="Cantor M.N."/>
            <person name="Hua S.X."/>
        </authorList>
    </citation>
    <scope>NUCLEOTIDE SEQUENCE [LARGE SCALE GENOMIC DNA]</scope>
    <source>
        <strain evidence="1 2">Marx 270</strain>
    </source>
</reference>
<keyword evidence="2" id="KW-1185">Reference proteome</keyword>
<dbReference type="AlphaFoldDB" id="A0A0C3NKF0"/>
<dbReference type="Proteomes" id="UP000054217">
    <property type="component" value="Unassembled WGS sequence"/>
</dbReference>
<evidence type="ECO:0000313" key="2">
    <source>
        <dbReference type="Proteomes" id="UP000054217"/>
    </source>
</evidence>